<reference evidence="11 12" key="1">
    <citation type="journal article" date="2011" name="Cell">
        <title>The monarch butterfly genome yields insights into long-distance migration.</title>
        <authorList>
            <person name="Zhan S."/>
            <person name="Merlin C."/>
            <person name="Boore J.L."/>
            <person name="Reppert S.M."/>
        </authorList>
    </citation>
    <scope>NUCLEOTIDE SEQUENCE [LARGE SCALE GENOMIC DNA]</scope>
    <source>
        <strain evidence="11">F-2</strain>
    </source>
</reference>
<evidence type="ECO:0000259" key="10">
    <source>
        <dbReference type="Pfam" id="PF04880"/>
    </source>
</evidence>
<evidence type="ECO:0000256" key="2">
    <source>
        <dbReference type="ARBA" id="ARBA00004300"/>
    </source>
</evidence>
<dbReference type="GO" id="GO:0000132">
    <property type="term" value="P:establishment of mitotic spindle orientation"/>
    <property type="evidence" value="ECO:0007669"/>
    <property type="project" value="TreeGrafter"/>
</dbReference>
<gene>
    <name evidence="11" type="ORF">KGM_204343</name>
</gene>
<keyword evidence="6 8" id="KW-0175">Coiled coil</keyword>
<dbReference type="Proteomes" id="UP000007151">
    <property type="component" value="Unassembled WGS sequence"/>
</dbReference>
<feature type="domain" description="NUDE" evidence="10">
    <location>
        <begin position="131"/>
        <end position="244"/>
    </location>
</feature>
<dbReference type="InterPro" id="IPR033494">
    <property type="entry name" value="NUDE"/>
</dbReference>
<dbReference type="GO" id="GO:0007100">
    <property type="term" value="P:mitotic centrosome separation"/>
    <property type="evidence" value="ECO:0007669"/>
    <property type="project" value="TreeGrafter"/>
</dbReference>
<dbReference type="GO" id="GO:0007059">
    <property type="term" value="P:chromosome segregation"/>
    <property type="evidence" value="ECO:0007669"/>
    <property type="project" value="TreeGrafter"/>
</dbReference>
<evidence type="ECO:0000256" key="1">
    <source>
        <dbReference type="ARBA" id="ARBA00004186"/>
    </source>
</evidence>
<dbReference type="PANTHER" id="PTHR10921">
    <property type="entry name" value="NUCLEAR DISTRIBUTION PROTEIN NUDE HOMOLOG 1"/>
    <property type="match status" value="1"/>
</dbReference>
<dbReference type="InterPro" id="IPR006964">
    <property type="entry name" value="NUDE_dom"/>
</dbReference>
<dbReference type="GO" id="GO:0005874">
    <property type="term" value="C:microtubule"/>
    <property type="evidence" value="ECO:0007669"/>
    <property type="project" value="UniProtKB-KW"/>
</dbReference>
<evidence type="ECO:0000256" key="3">
    <source>
        <dbReference type="ARBA" id="ARBA00007429"/>
    </source>
</evidence>
<evidence type="ECO:0000256" key="5">
    <source>
        <dbReference type="ARBA" id="ARBA00022701"/>
    </source>
</evidence>
<evidence type="ECO:0000256" key="7">
    <source>
        <dbReference type="ARBA" id="ARBA00023212"/>
    </source>
</evidence>
<sequence>MESPNQAELDTVEYWKEQAKHYEQKATDIQQELDEYTENSAQLEKELDASLVRVEKRNRDLEHQNLRLKNDIDMLKSKLERSQHETNALENELQTLKMEKEKQATYIRELEQKNDDLERGQRIISESVSCIEALLNQAYERNAVLESEVDEIENLRVKLQRATDEARDLKQELIVIEKNPISKKEESSINENVCNGHTTRSQVEIETQTSLLSPTKRELNGNAMTPSSRVSAINIVGDLLRKVGLERFLCRDCGKVKCSCDVSTEQQNTVLETNVHEHDPINNVDNSVEYRKGTFTRQYSKSEQSNTTANKTMPLTPKSSEPFERSYHNENAKLRRSFIVRSREGIENLLNFSSARKALESKLASCRGTVRPKESPNQTSDVNKDYRCVLKN</sequence>
<proteinExistence type="inferred from homology"/>
<dbReference type="InParanoid" id="A0A212F6H6"/>
<dbReference type="GO" id="GO:0051642">
    <property type="term" value="P:centrosome localization"/>
    <property type="evidence" value="ECO:0007669"/>
    <property type="project" value="TreeGrafter"/>
</dbReference>
<protein>
    <submittedName>
        <fullName evidence="11">NudE nuclear distribution protein like E</fullName>
    </submittedName>
</protein>
<dbReference type="Pfam" id="PF04880">
    <property type="entry name" value="NUDE_C"/>
    <property type="match status" value="1"/>
</dbReference>
<dbReference type="KEGG" id="dpl:KGM_204343"/>
<keyword evidence="12" id="KW-1185">Reference proteome</keyword>
<keyword evidence="4" id="KW-0963">Cytoplasm</keyword>
<evidence type="ECO:0000313" key="11">
    <source>
        <dbReference type="EMBL" id="OWR49333.1"/>
    </source>
</evidence>
<comment type="caution">
    <text evidence="11">The sequence shown here is derived from an EMBL/GenBank/DDBJ whole genome shotgun (WGS) entry which is preliminary data.</text>
</comment>
<dbReference type="GO" id="GO:0007020">
    <property type="term" value="P:microtubule nucleation"/>
    <property type="evidence" value="ECO:0007669"/>
    <property type="project" value="TreeGrafter"/>
</dbReference>
<feature type="compositionally biased region" description="Polar residues" evidence="9">
    <location>
        <begin position="300"/>
        <end position="319"/>
    </location>
</feature>
<dbReference type="PANTHER" id="PTHR10921:SF1">
    <property type="entry name" value="NUCLEAR DISTRIBUTION PROTEIN NUDE HOMOLOG"/>
    <property type="match status" value="1"/>
</dbReference>
<keyword evidence="7" id="KW-0206">Cytoskeleton</keyword>
<evidence type="ECO:0000256" key="9">
    <source>
        <dbReference type="SAM" id="MobiDB-lite"/>
    </source>
</evidence>
<evidence type="ECO:0000313" key="12">
    <source>
        <dbReference type="Proteomes" id="UP000007151"/>
    </source>
</evidence>
<accession>A0A212F6H6</accession>
<dbReference type="GO" id="GO:0047496">
    <property type="term" value="P:vesicle transport along microtubule"/>
    <property type="evidence" value="ECO:0007669"/>
    <property type="project" value="TreeGrafter"/>
</dbReference>
<name>A0A212F6H6_DANPL</name>
<dbReference type="GO" id="GO:0016477">
    <property type="term" value="P:cell migration"/>
    <property type="evidence" value="ECO:0007669"/>
    <property type="project" value="TreeGrafter"/>
</dbReference>
<dbReference type="AlphaFoldDB" id="A0A212F6H6"/>
<dbReference type="EMBL" id="AGBW02010016">
    <property type="protein sequence ID" value="OWR49333.1"/>
    <property type="molecule type" value="Genomic_DNA"/>
</dbReference>
<feature type="coiled-coil region" evidence="8">
    <location>
        <begin position="12"/>
        <end position="179"/>
    </location>
</feature>
<dbReference type="Gene3D" id="6.10.250.1080">
    <property type="match status" value="1"/>
</dbReference>
<feature type="region of interest" description="Disordered" evidence="9">
    <location>
        <begin position="300"/>
        <end position="324"/>
    </location>
</feature>
<dbReference type="GO" id="GO:0005871">
    <property type="term" value="C:kinesin complex"/>
    <property type="evidence" value="ECO:0007669"/>
    <property type="project" value="TreeGrafter"/>
</dbReference>
<dbReference type="eggNOG" id="KOG1853">
    <property type="taxonomic scope" value="Eukaryota"/>
</dbReference>
<keyword evidence="5" id="KW-0493">Microtubule</keyword>
<comment type="similarity">
    <text evidence="3">Belongs to the nudE family.</text>
</comment>
<comment type="subcellular location">
    <subcellularLocation>
        <location evidence="2">Cytoplasm</location>
        <location evidence="2">Cytoskeleton</location>
        <location evidence="2">Microtubule organizing center</location>
        <location evidence="2">Centrosome</location>
    </subcellularLocation>
    <subcellularLocation>
        <location evidence="1">Cytoplasm</location>
        <location evidence="1">Cytoskeleton</location>
        <location evidence="1">Spindle</location>
    </subcellularLocation>
</comment>
<dbReference type="GO" id="GO:0008017">
    <property type="term" value="F:microtubule binding"/>
    <property type="evidence" value="ECO:0007669"/>
    <property type="project" value="InterPro"/>
</dbReference>
<organism evidence="11 12">
    <name type="scientific">Danaus plexippus plexippus</name>
    <dbReference type="NCBI Taxonomy" id="278856"/>
    <lineage>
        <taxon>Eukaryota</taxon>
        <taxon>Metazoa</taxon>
        <taxon>Ecdysozoa</taxon>
        <taxon>Arthropoda</taxon>
        <taxon>Hexapoda</taxon>
        <taxon>Insecta</taxon>
        <taxon>Pterygota</taxon>
        <taxon>Neoptera</taxon>
        <taxon>Endopterygota</taxon>
        <taxon>Lepidoptera</taxon>
        <taxon>Glossata</taxon>
        <taxon>Ditrysia</taxon>
        <taxon>Papilionoidea</taxon>
        <taxon>Nymphalidae</taxon>
        <taxon>Danainae</taxon>
        <taxon>Danaini</taxon>
        <taxon>Danaina</taxon>
        <taxon>Danaus</taxon>
        <taxon>Danaus</taxon>
    </lineage>
</organism>
<dbReference type="STRING" id="278856.A0A212F6H6"/>
<dbReference type="GO" id="GO:0005813">
    <property type="term" value="C:centrosome"/>
    <property type="evidence" value="ECO:0007669"/>
    <property type="project" value="UniProtKB-SubCell"/>
</dbReference>
<dbReference type="GO" id="GO:0005819">
    <property type="term" value="C:spindle"/>
    <property type="evidence" value="ECO:0007669"/>
    <property type="project" value="UniProtKB-SubCell"/>
</dbReference>
<evidence type="ECO:0000256" key="8">
    <source>
        <dbReference type="SAM" id="Coils"/>
    </source>
</evidence>
<evidence type="ECO:0000256" key="4">
    <source>
        <dbReference type="ARBA" id="ARBA00022490"/>
    </source>
</evidence>
<dbReference type="GO" id="GO:0000776">
    <property type="term" value="C:kinetochore"/>
    <property type="evidence" value="ECO:0007669"/>
    <property type="project" value="TreeGrafter"/>
</dbReference>
<evidence type="ECO:0000256" key="6">
    <source>
        <dbReference type="ARBA" id="ARBA00023054"/>
    </source>
</evidence>